<dbReference type="AlphaFoldDB" id="A0AAC9LHI6"/>
<feature type="transmembrane region" description="Helical" evidence="2">
    <location>
        <begin position="177"/>
        <end position="196"/>
    </location>
</feature>
<dbReference type="EMBL" id="CP016076">
    <property type="protein sequence ID" value="APU16424.1"/>
    <property type="molecule type" value="Genomic_DNA"/>
</dbReference>
<accession>A0AAC9LHI6</accession>
<evidence type="ECO:0000256" key="1">
    <source>
        <dbReference type="SAM" id="MobiDB-lite"/>
    </source>
</evidence>
<evidence type="ECO:0000313" key="3">
    <source>
        <dbReference type="EMBL" id="APU16424.1"/>
    </source>
</evidence>
<organism evidence="3 4">
    <name type="scientific">Actinoalloteichus fjordicus</name>
    <dbReference type="NCBI Taxonomy" id="1612552"/>
    <lineage>
        <taxon>Bacteria</taxon>
        <taxon>Bacillati</taxon>
        <taxon>Actinomycetota</taxon>
        <taxon>Actinomycetes</taxon>
        <taxon>Pseudonocardiales</taxon>
        <taxon>Pseudonocardiaceae</taxon>
        <taxon>Actinoalloteichus</taxon>
    </lineage>
</organism>
<dbReference type="RefSeq" id="WP_075741957.1">
    <property type="nucleotide sequence ID" value="NZ_CP016076.1"/>
</dbReference>
<keyword evidence="2" id="KW-0472">Membrane</keyword>
<feature type="compositionally biased region" description="Gly residues" evidence="1">
    <location>
        <begin position="1"/>
        <end position="15"/>
    </location>
</feature>
<name>A0AAC9LHI6_9PSEU</name>
<evidence type="ECO:0000256" key="2">
    <source>
        <dbReference type="SAM" id="Phobius"/>
    </source>
</evidence>
<dbReference type="Proteomes" id="UP000185511">
    <property type="component" value="Chromosome"/>
</dbReference>
<keyword evidence="4" id="KW-1185">Reference proteome</keyword>
<dbReference type="KEGG" id="acad:UA74_22030"/>
<feature type="transmembrane region" description="Helical" evidence="2">
    <location>
        <begin position="137"/>
        <end position="157"/>
    </location>
</feature>
<protein>
    <submittedName>
        <fullName evidence="3">Uncharacterized protein</fullName>
    </submittedName>
</protein>
<gene>
    <name evidence="3" type="ORF">UA74_22030</name>
</gene>
<feature type="region of interest" description="Disordered" evidence="1">
    <location>
        <begin position="1"/>
        <end position="22"/>
    </location>
</feature>
<sequence length="217" mass="24012">MSGGSGSPGAVGAGTPGERRRLRPFRRRELLHRWLYTLTHHGPDGPGHVWTVDVDMTDEEWAAELYLDGERQQRSEMPAAFPVPGGTIEVNASLYGITRMHLVHEDGREERLAPVRGTAEDLRGRLARRHPGLSRSIGRLAIGILIVNLLLAVPQALEIATRIPRIAENLGTFTSPIMLPAWLNITLLVAGVLAAVERILTLRHHRLLDVETIWSGF</sequence>
<keyword evidence="2" id="KW-1133">Transmembrane helix</keyword>
<keyword evidence="2" id="KW-0812">Transmembrane</keyword>
<reference evidence="4" key="1">
    <citation type="submission" date="2016-06" db="EMBL/GenBank/DDBJ databases">
        <title>Complete genome sequence of Actinoalloteichus fjordicus DSM 46855 (=ADI127-17), type strain of the new species Actinoalloteichus fjordicus.</title>
        <authorList>
            <person name="Ruckert C."/>
            <person name="Nouioui I."/>
            <person name="Willmese J."/>
            <person name="van Wezel G."/>
            <person name="Klenk H.-P."/>
            <person name="Kalinowski J."/>
            <person name="Zotchev S.B."/>
        </authorList>
    </citation>
    <scope>NUCLEOTIDE SEQUENCE [LARGE SCALE GENOMIC DNA]</scope>
    <source>
        <strain evidence="4">ADI127-7</strain>
    </source>
</reference>
<evidence type="ECO:0000313" key="4">
    <source>
        <dbReference type="Proteomes" id="UP000185511"/>
    </source>
</evidence>
<proteinExistence type="predicted"/>